<dbReference type="PROSITE" id="PS01332">
    <property type="entry name" value="HTH_RRF2_1"/>
    <property type="match status" value="1"/>
</dbReference>
<keyword evidence="3" id="KW-1185">Reference proteome</keyword>
<dbReference type="InterPro" id="IPR036390">
    <property type="entry name" value="WH_DNA-bd_sf"/>
</dbReference>
<dbReference type="Pfam" id="PF02082">
    <property type="entry name" value="Rrf2"/>
    <property type="match status" value="1"/>
</dbReference>
<evidence type="ECO:0000256" key="1">
    <source>
        <dbReference type="ARBA" id="ARBA00023125"/>
    </source>
</evidence>
<gene>
    <name evidence="2" type="ORF">GTP23_11380</name>
</gene>
<dbReference type="GO" id="GO:0003677">
    <property type="term" value="F:DNA binding"/>
    <property type="evidence" value="ECO:0007669"/>
    <property type="project" value="UniProtKB-KW"/>
</dbReference>
<dbReference type="Proteomes" id="UP000444316">
    <property type="component" value="Unassembled WGS sequence"/>
</dbReference>
<dbReference type="PANTHER" id="PTHR33221">
    <property type="entry name" value="WINGED HELIX-TURN-HELIX TRANSCRIPTIONAL REGULATOR, RRF2 FAMILY"/>
    <property type="match status" value="1"/>
</dbReference>
<dbReference type="PANTHER" id="PTHR33221:SF4">
    <property type="entry name" value="HTH-TYPE TRANSCRIPTIONAL REPRESSOR NSRR"/>
    <property type="match status" value="1"/>
</dbReference>
<dbReference type="SUPFAM" id="SSF46785">
    <property type="entry name" value="Winged helix' DNA-binding domain"/>
    <property type="match status" value="1"/>
</dbReference>
<dbReference type="InterPro" id="IPR000944">
    <property type="entry name" value="Tscrpt_reg_Rrf2"/>
</dbReference>
<evidence type="ECO:0000313" key="2">
    <source>
        <dbReference type="EMBL" id="MYN45650.1"/>
    </source>
</evidence>
<name>A0A845HX03_9BURK</name>
<dbReference type="PROSITE" id="PS51197">
    <property type="entry name" value="HTH_RRF2_2"/>
    <property type="match status" value="1"/>
</dbReference>
<dbReference type="GO" id="GO:0005829">
    <property type="term" value="C:cytosol"/>
    <property type="evidence" value="ECO:0007669"/>
    <property type="project" value="TreeGrafter"/>
</dbReference>
<comment type="caution">
    <text evidence="2">The sequence shown here is derived from an EMBL/GenBank/DDBJ whole genome shotgun (WGS) entry which is preliminary data.</text>
</comment>
<dbReference type="GO" id="GO:0003700">
    <property type="term" value="F:DNA-binding transcription factor activity"/>
    <property type="evidence" value="ECO:0007669"/>
    <property type="project" value="TreeGrafter"/>
</dbReference>
<proteinExistence type="predicted"/>
<dbReference type="EMBL" id="WWCL01000002">
    <property type="protein sequence ID" value="MYN45650.1"/>
    <property type="molecule type" value="Genomic_DNA"/>
</dbReference>
<dbReference type="NCBIfam" id="TIGR00738">
    <property type="entry name" value="rrf2_super"/>
    <property type="match status" value="1"/>
</dbReference>
<organism evidence="2 3">
    <name type="scientific">Duganella fentianensis</name>
    <dbReference type="NCBI Taxonomy" id="2692177"/>
    <lineage>
        <taxon>Bacteria</taxon>
        <taxon>Pseudomonadati</taxon>
        <taxon>Pseudomonadota</taxon>
        <taxon>Betaproteobacteria</taxon>
        <taxon>Burkholderiales</taxon>
        <taxon>Oxalobacteraceae</taxon>
        <taxon>Telluria group</taxon>
        <taxon>Duganella</taxon>
    </lineage>
</organism>
<dbReference type="InterPro" id="IPR036388">
    <property type="entry name" value="WH-like_DNA-bd_sf"/>
</dbReference>
<dbReference type="Gene3D" id="1.10.10.10">
    <property type="entry name" value="Winged helix-like DNA-binding domain superfamily/Winged helix DNA-binding domain"/>
    <property type="match status" value="1"/>
</dbReference>
<accession>A0A845HX03</accession>
<keyword evidence="1" id="KW-0238">DNA-binding</keyword>
<protein>
    <submittedName>
        <fullName evidence="2">Rrf2 family transcriptional regulator</fullName>
    </submittedName>
</protein>
<dbReference type="InterPro" id="IPR030489">
    <property type="entry name" value="TR_Rrf2-type_CS"/>
</dbReference>
<dbReference type="RefSeq" id="WP_161035225.1">
    <property type="nucleotide sequence ID" value="NZ_WWCL01000002.1"/>
</dbReference>
<dbReference type="AlphaFoldDB" id="A0A845HX03"/>
<sequence length="154" mass="16743">MKLTVFTEYTLRTLLDLASQQGRLVTVADIAQRHDMAKHHLNKVVHQLGLSGVVRTVRGRNGGIVLALRPGEINLGKVVRASEPHFHMTACFDGGQNDCPYAQACGLQGVLARASHAFLAVLDEVTLADLLPQLPASGLPRNRFDQIIQLVTSD</sequence>
<reference evidence="2" key="1">
    <citation type="submission" date="2019-12" db="EMBL/GenBank/DDBJ databases">
        <title>Novel species isolated from a subtropical stream in China.</title>
        <authorList>
            <person name="Lu H."/>
        </authorList>
    </citation>
    <scope>NUCLEOTIDE SEQUENCE [LARGE SCALE GENOMIC DNA]</scope>
    <source>
        <strain evidence="2">FT93W</strain>
    </source>
</reference>
<evidence type="ECO:0000313" key="3">
    <source>
        <dbReference type="Proteomes" id="UP000444316"/>
    </source>
</evidence>